<dbReference type="Gene3D" id="2.60.120.620">
    <property type="entry name" value="q2cbj1_9rhob like domain"/>
    <property type="match status" value="1"/>
</dbReference>
<evidence type="ECO:0000259" key="7">
    <source>
        <dbReference type="PROSITE" id="PS51471"/>
    </source>
</evidence>
<evidence type="ECO:0000256" key="4">
    <source>
        <dbReference type="ARBA" id="ARBA00022964"/>
    </source>
</evidence>
<dbReference type="Gene3D" id="4.10.860.20">
    <property type="entry name" value="Rabenosyn, Rab binding domain"/>
    <property type="match status" value="1"/>
</dbReference>
<dbReference type="Pfam" id="PF13640">
    <property type="entry name" value="2OG-FeII_Oxy_3"/>
    <property type="match status" value="1"/>
</dbReference>
<dbReference type="InterPro" id="IPR005123">
    <property type="entry name" value="Oxoglu/Fe-dep_dioxygenase_dom"/>
</dbReference>
<keyword evidence="2" id="KW-0479">Metal-binding</keyword>
<dbReference type="PANTHER" id="PTHR41536:SF1">
    <property type="entry name" value="PKHD-TYPE HYDROXYLASE YBIX"/>
    <property type="match status" value="1"/>
</dbReference>
<reference evidence="8" key="1">
    <citation type="journal article" date="2012" name="ISME J.">
        <title>Roseobacter clade bacteria are abundant in coastal sediments and encode a novel combination of sulfur oxidation genes.</title>
        <authorList>
            <person name="Lenk S."/>
            <person name="Moraru C."/>
            <person name="Hahnke S."/>
            <person name="Arnds J."/>
            <person name="Richter M."/>
            <person name="Kube M."/>
            <person name="Reinhardt R."/>
            <person name="Brinkhoff T."/>
            <person name="Harder J."/>
            <person name="Amann R."/>
            <person name="Mussmann M."/>
        </authorList>
    </citation>
    <scope>NUCLEOTIDE SEQUENCE</scope>
</reference>
<evidence type="ECO:0000256" key="1">
    <source>
        <dbReference type="ARBA" id="ARBA00001961"/>
    </source>
</evidence>
<dbReference type="PROSITE" id="PS51471">
    <property type="entry name" value="FE2OG_OXY"/>
    <property type="match status" value="1"/>
</dbReference>
<dbReference type="HAMAP" id="MF_00657">
    <property type="entry name" value="Hydroxyl_YbiX"/>
    <property type="match status" value="1"/>
</dbReference>
<evidence type="ECO:0000256" key="3">
    <source>
        <dbReference type="ARBA" id="ARBA00022896"/>
    </source>
</evidence>
<protein>
    <submittedName>
        <fullName evidence="8">2OG-Fe(II) oxygenase</fullName>
    </submittedName>
</protein>
<dbReference type="SMART" id="SM00702">
    <property type="entry name" value="P4Hc"/>
    <property type="match status" value="1"/>
</dbReference>
<dbReference type="GO" id="GO:0016706">
    <property type="term" value="F:2-oxoglutarate-dependent dioxygenase activity"/>
    <property type="evidence" value="ECO:0007669"/>
    <property type="project" value="InterPro"/>
</dbReference>
<dbReference type="InterPro" id="IPR041097">
    <property type="entry name" value="PKHD_C"/>
</dbReference>
<dbReference type="InterPro" id="IPR023550">
    <property type="entry name" value="PKHD_hydroxylase"/>
</dbReference>
<keyword evidence="3" id="KW-0847">Vitamin C</keyword>
<keyword evidence="5" id="KW-0560">Oxidoreductase</keyword>
<keyword evidence="6" id="KW-0408">Iron</keyword>
<name>I1X540_9BACT</name>
<evidence type="ECO:0000256" key="2">
    <source>
        <dbReference type="ARBA" id="ARBA00022723"/>
    </source>
</evidence>
<feature type="domain" description="Fe2OG dioxygenase" evidence="7">
    <location>
        <begin position="78"/>
        <end position="176"/>
    </location>
</feature>
<keyword evidence="4" id="KW-0223">Dioxygenase</keyword>
<dbReference type="PANTHER" id="PTHR41536">
    <property type="entry name" value="PKHD-TYPE HYDROXYLASE YBIX"/>
    <property type="match status" value="1"/>
</dbReference>
<organism evidence="8">
    <name type="scientific">uncultured bacterium ws643C1</name>
    <dbReference type="NCBI Taxonomy" id="1131833"/>
    <lineage>
        <taxon>Bacteria</taxon>
        <taxon>environmental samples</taxon>
    </lineage>
</organism>
<sequence>MLIQIKGVLDQEQLAVAHQLIASGRFTDGSSSAGMAARRVKHNDELQLPQKQTGELNNLVMGSLVNNPVYRSAAMPLKVAAPYYARYTAGMTYGDHVDDPIMGQGAELYRSDLSVTIFLNGPDDYDGGELTIQTAFADQQVKLPAGDAVLYPSSSIHRVAEVTRGERLVAVSWIQSVIKEPERRALLHDMNQARETLLQEQPDAAVTAQVNHSYINLVRMWSEI</sequence>
<accession>I1X540</accession>
<evidence type="ECO:0000313" key="8">
    <source>
        <dbReference type="EMBL" id="AFI78615.1"/>
    </source>
</evidence>
<evidence type="ECO:0000256" key="5">
    <source>
        <dbReference type="ARBA" id="ARBA00023002"/>
    </source>
</evidence>
<dbReference type="InterPro" id="IPR006620">
    <property type="entry name" value="Pro_4_hyd_alph"/>
</dbReference>
<dbReference type="GO" id="GO:0005506">
    <property type="term" value="F:iron ion binding"/>
    <property type="evidence" value="ECO:0007669"/>
    <property type="project" value="InterPro"/>
</dbReference>
<dbReference type="EMBL" id="JQ256786">
    <property type="protein sequence ID" value="AFI78615.1"/>
    <property type="molecule type" value="Genomic_DNA"/>
</dbReference>
<evidence type="ECO:0000256" key="6">
    <source>
        <dbReference type="ARBA" id="ARBA00023004"/>
    </source>
</evidence>
<dbReference type="NCBIfam" id="NF003974">
    <property type="entry name" value="PRK05467.1-3"/>
    <property type="match status" value="1"/>
</dbReference>
<comment type="cofactor">
    <cofactor evidence="1">
        <name>L-ascorbate</name>
        <dbReference type="ChEBI" id="CHEBI:38290"/>
    </cofactor>
</comment>
<dbReference type="GO" id="GO:0006974">
    <property type="term" value="P:DNA damage response"/>
    <property type="evidence" value="ECO:0007669"/>
    <property type="project" value="TreeGrafter"/>
</dbReference>
<dbReference type="InterPro" id="IPR044862">
    <property type="entry name" value="Pro_4_hyd_alph_FE2OG_OXY"/>
</dbReference>
<dbReference type="AlphaFoldDB" id="I1X540"/>
<proteinExistence type="inferred from homology"/>
<dbReference type="NCBIfam" id="NF003975">
    <property type="entry name" value="PRK05467.1-4"/>
    <property type="match status" value="1"/>
</dbReference>
<dbReference type="Pfam" id="PF18331">
    <property type="entry name" value="PKHD_C"/>
    <property type="match status" value="1"/>
</dbReference>
<dbReference type="GO" id="GO:0031418">
    <property type="term" value="F:L-ascorbic acid binding"/>
    <property type="evidence" value="ECO:0007669"/>
    <property type="project" value="UniProtKB-KW"/>
</dbReference>
<dbReference type="GO" id="GO:0006879">
    <property type="term" value="P:intracellular iron ion homeostasis"/>
    <property type="evidence" value="ECO:0007669"/>
    <property type="project" value="TreeGrafter"/>
</dbReference>
<gene>
    <name evidence="8" type="ORF">ws643C1_0025</name>
</gene>